<evidence type="ECO:0000256" key="4">
    <source>
        <dbReference type="PROSITE-ProRule" id="PRU00125"/>
    </source>
</evidence>
<feature type="compositionally biased region" description="Polar residues" evidence="5">
    <location>
        <begin position="95"/>
        <end position="107"/>
    </location>
</feature>
<organism evidence="7 8">
    <name type="scientific">Hyphodiscus hymeniophilus</name>
    <dbReference type="NCBI Taxonomy" id="353542"/>
    <lineage>
        <taxon>Eukaryota</taxon>
        <taxon>Fungi</taxon>
        <taxon>Dikarya</taxon>
        <taxon>Ascomycota</taxon>
        <taxon>Pezizomycotina</taxon>
        <taxon>Leotiomycetes</taxon>
        <taxon>Helotiales</taxon>
        <taxon>Hyphodiscaceae</taxon>
        <taxon>Hyphodiscus</taxon>
    </lineage>
</organism>
<dbReference type="InterPro" id="IPR050604">
    <property type="entry name" value="PDZ-LIM_domain"/>
</dbReference>
<evidence type="ECO:0000313" key="7">
    <source>
        <dbReference type="EMBL" id="KAG0649573.1"/>
    </source>
</evidence>
<dbReference type="PANTHER" id="PTHR24214">
    <property type="entry name" value="PDZ AND LIM DOMAIN PROTEIN ZASP"/>
    <property type="match status" value="1"/>
</dbReference>
<evidence type="ECO:0000259" key="6">
    <source>
        <dbReference type="PROSITE" id="PS50023"/>
    </source>
</evidence>
<dbReference type="PROSITE" id="PS00478">
    <property type="entry name" value="LIM_DOMAIN_1"/>
    <property type="match status" value="1"/>
</dbReference>
<dbReference type="Gene3D" id="2.10.110.10">
    <property type="entry name" value="Cysteine Rich Protein"/>
    <property type="match status" value="3"/>
</dbReference>
<dbReference type="GO" id="GO:0030695">
    <property type="term" value="F:GTPase regulator activity"/>
    <property type="evidence" value="ECO:0007669"/>
    <property type="project" value="UniProtKB-ARBA"/>
</dbReference>
<dbReference type="GO" id="GO:0030036">
    <property type="term" value="P:actin cytoskeleton organization"/>
    <property type="evidence" value="ECO:0007669"/>
    <property type="project" value="TreeGrafter"/>
</dbReference>
<proteinExistence type="predicted"/>
<sequence>MLSRGKSKESKDRNRKVTPPGPVYMSNEQFGSYLADLRTKRVARPSGARPQPSSAHRASDSVLPSTRNSIEHPATSTADPAPRSTSSLSHRRAQSALSNYSSVNSRTGRALVQQPYPGRDSSGGTPVVPLKPSEIVPSATYIERGQRWMEKEEAVALREAMEDMDLTKEDAEELRIHAAAQDEASELVYQHQNPEEVIKPDAPYRYKDHLRKNSYQHARTQSVGRYGGIGMVTGLARDIPRTVSGGSSSSGGMYSQRSRVSSGSSDYSKIERNASPETVARESTESSREASHSTMHKPYGSISSIVRPRGSSQRKTSAKRNISGEIAGTFTGEQIWEEPEGDTPDRGRSTEARDIPAPLRIRNPLNRVQFAQDVNPRSNSTPPEPTKKLSMSEIHRNPPSQSRNPAYTSNPLPLKALEISESTERPPVPEKDSKDGLEIRSEEIRQATSMRLKDRSPKLPTPTVVSDKLGRPIVSFDQNWKPREADDKPEERRRSRFESRSSGGERQSLPTHPDLPNLATSIPTIQIPDVPQVNINNARAVTIPVINLPHSTSSVPTINFPDAPSFSVSAPDVPTINIEPSNPNPITGKRPLPDPKTASRPPPRHHATAPVSRGHWTPAGKRATATCHQCQLPIEGRVVALRGAIERFHPQCFICFTCGTGLEALEISPEPDLNRSQRVDRIQRRARGEELPEIEGQTAAEDGDERLRYFCHLDWHEHFAPRCKHCKTPIIGEHTVALGEHWHFGHFFCAECGDPFEKGMSHIEKDGYAWCLKCQTKRTERRAPKCLKCKQPVIGEYVQAMGGEWHDRCFRCATCNGGFDDGSFFPKEIGNETLVLCRPCMERELKA</sequence>
<dbReference type="PROSITE" id="PS50023">
    <property type="entry name" value="LIM_DOMAIN_2"/>
    <property type="match status" value="2"/>
</dbReference>
<dbReference type="Pfam" id="PF00412">
    <property type="entry name" value="LIM"/>
    <property type="match status" value="3"/>
</dbReference>
<comment type="caution">
    <text evidence="7">The sequence shown here is derived from an EMBL/GenBank/DDBJ whole genome shotgun (WGS) entry which is preliminary data.</text>
</comment>
<feature type="region of interest" description="Disordered" evidence="5">
    <location>
        <begin position="239"/>
        <end position="520"/>
    </location>
</feature>
<dbReference type="GO" id="GO:0031941">
    <property type="term" value="C:filamentous actin"/>
    <property type="evidence" value="ECO:0007669"/>
    <property type="project" value="TreeGrafter"/>
</dbReference>
<protein>
    <submittedName>
        <fullName evidence="7">Lim domain-containing</fullName>
    </submittedName>
</protein>
<keyword evidence="2 4" id="KW-0862">Zinc</keyword>
<dbReference type="InterPro" id="IPR001781">
    <property type="entry name" value="Znf_LIM"/>
</dbReference>
<keyword evidence="3 4" id="KW-0440">LIM domain</keyword>
<feature type="compositionally biased region" description="Polar residues" evidence="5">
    <location>
        <begin position="398"/>
        <end position="411"/>
    </location>
</feature>
<feature type="compositionally biased region" description="Polar residues" evidence="5">
    <location>
        <begin position="51"/>
        <end position="88"/>
    </location>
</feature>
<accession>A0A9P7AXF7</accession>
<dbReference type="SUPFAM" id="SSF57716">
    <property type="entry name" value="Glucocorticoid receptor-like (DNA-binding domain)"/>
    <property type="match status" value="2"/>
</dbReference>
<feature type="region of interest" description="Disordered" evidence="5">
    <location>
        <begin position="1"/>
        <end position="131"/>
    </location>
</feature>
<feature type="domain" description="LIM zinc-binding" evidence="6">
    <location>
        <begin position="721"/>
        <end position="781"/>
    </location>
</feature>
<keyword evidence="1 4" id="KW-0479">Metal-binding</keyword>
<evidence type="ECO:0000256" key="1">
    <source>
        <dbReference type="ARBA" id="ARBA00022723"/>
    </source>
</evidence>
<dbReference type="GO" id="GO:0051371">
    <property type="term" value="F:muscle alpha-actinin binding"/>
    <property type="evidence" value="ECO:0007669"/>
    <property type="project" value="TreeGrafter"/>
</dbReference>
<evidence type="ECO:0000256" key="2">
    <source>
        <dbReference type="ARBA" id="ARBA00022833"/>
    </source>
</evidence>
<dbReference type="CDD" id="cd08368">
    <property type="entry name" value="LIM"/>
    <property type="match status" value="2"/>
</dbReference>
<dbReference type="PANTHER" id="PTHR24214:SF38">
    <property type="entry name" value="PDZ AND LIM DOMAIN PROTEIN ZASP-RELATED"/>
    <property type="match status" value="1"/>
</dbReference>
<feature type="compositionally biased region" description="Basic and acidic residues" evidence="5">
    <location>
        <begin position="1"/>
        <end position="12"/>
    </location>
</feature>
<dbReference type="GO" id="GO:0001725">
    <property type="term" value="C:stress fiber"/>
    <property type="evidence" value="ECO:0007669"/>
    <property type="project" value="TreeGrafter"/>
</dbReference>
<feature type="compositionally biased region" description="Basic and acidic residues" evidence="5">
    <location>
        <begin position="343"/>
        <end position="354"/>
    </location>
</feature>
<feature type="domain" description="LIM zinc-binding" evidence="6">
    <location>
        <begin position="784"/>
        <end position="847"/>
    </location>
</feature>
<dbReference type="FunFam" id="2.10.110.10:FF:000077">
    <property type="entry name" value="LIM domain protein"/>
    <property type="match status" value="1"/>
</dbReference>
<dbReference type="OrthoDB" id="15567at2759"/>
<feature type="compositionally biased region" description="Basic and acidic residues" evidence="5">
    <location>
        <begin position="422"/>
        <end position="457"/>
    </location>
</feature>
<dbReference type="AlphaFoldDB" id="A0A9P7AXF7"/>
<keyword evidence="8" id="KW-1185">Reference proteome</keyword>
<feature type="compositionally biased region" description="Low complexity" evidence="5">
    <location>
        <begin position="244"/>
        <end position="267"/>
    </location>
</feature>
<reference evidence="7" key="1">
    <citation type="submission" date="2019-07" db="EMBL/GenBank/DDBJ databases">
        <title>Hyphodiscus hymeniophilus genome sequencing and assembly.</title>
        <authorList>
            <person name="Kramer G."/>
            <person name="Nodwell J."/>
        </authorList>
    </citation>
    <scope>NUCLEOTIDE SEQUENCE</scope>
    <source>
        <strain evidence="7">ATCC 34498</strain>
    </source>
</reference>
<name>A0A9P7AXF7_9HELO</name>
<dbReference type="GO" id="GO:0003779">
    <property type="term" value="F:actin binding"/>
    <property type="evidence" value="ECO:0007669"/>
    <property type="project" value="TreeGrafter"/>
</dbReference>
<dbReference type="Proteomes" id="UP000785200">
    <property type="component" value="Unassembled WGS sequence"/>
</dbReference>
<gene>
    <name evidence="7" type="ORF">D0Z07_3604</name>
</gene>
<dbReference type="GO" id="GO:0046872">
    <property type="term" value="F:metal ion binding"/>
    <property type="evidence" value="ECO:0007669"/>
    <property type="project" value="UniProtKB-KW"/>
</dbReference>
<feature type="region of interest" description="Disordered" evidence="5">
    <location>
        <begin position="575"/>
        <end position="620"/>
    </location>
</feature>
<evidence type="ECO:0000256" key="3">
    <source>
        <dbReference type="ARBA" id="ARBA00023038"/>
    </source>
</evidence>
<dbReference type="SMART" id="SM00132">
    <property type="entry name" value="LIM"/>
    <property type="match status" value="3"/>
</dbReference>
<feature type="compositionally biased region" description="Basic and acidic residues" evidence="5">
    <location>
        <begin position="480"/>
        <end position="499"/>
    </location>
</feature>
<feature type="compositionally biased region" description="Basic and acidic residues" evidence="5">
    <location>
        <begin position="268"/>
        <end position="291"/>
    </location>
</feature>
<dbReference type="EMBL" id="VNKQ01000007">
    <property type="protein sequence ID" value="KAG0649573.1"/>
    <property type="molecule type" value="Genomic_DNA"/>
</dbReference>
<evidence type="ECO:0000313" key="8">
    <source>
        <dbReference type="Proteomes" id="UP000785200"/>
    </source>
</evidence>
<evidence type="ECO:0000256" key="5">
    <source>
        <dbReference type="SAM" id="MobiDB-lite"/>
    </source>
</evidence>